<accession>A0AA89BXD0</accession>
<keyword evidence="3" id="KW-1185">Reference proteome</keyword>
<evidence type="ECO:0000313" key="3">
    <source>
        <dbReference type="Proteomes" id="UP001186944"/>
    </source>
</evidence>
<dbReference type="AlphaFoldDB" id="A0AA89BXD0"/>
<dbReference type="InterPro" id="IPR011042">
    <property type="entry name" value="6-blade_b-propeller_TolB-like"/>
</dbReference>
<dbReference type="Proteomes" id="UP001186944">
    <property type="component" value="Unassembled WGS sequence"/>
</dbReference>
<dbReference type="GO" id="GO:0000209">
    <property type="term" value="P:protein polyubiquitination"/>
    <property type="evidence" value="ECO:0007669"/>
    <property type="project" value="TreeGrafter"/>
</dbReference>
<evidence type="ECO:0000313" key="2">
    <source>
        <dbReference type="EMBL" id="KAK3086145.1"/>
    </source>
</evidence>
<feature type="compositionally biased region" description="Low complexity" evidence="1">
    <location>
        <begin position="9"/>
        <end position="19"/>
    </location>
</feature>
<evidence type="ECO:0000256" key="1">
    <source>
        <dbReference type="SAM" id="MobiDB-lite"/>
    </source>
</evidence>
<proteinExistence type="predicted"/>
<dbReference type="GO" id="GO:0043161">
    <property type="term" value="P:proteasome-mediated ubiquitin-dependent protein catabolic process"/>
    <property type="evidence" value="ECO:0007669"/>
    <property type="project" value="TreeGrafter"/>
</dbReference>
<gene>
    <name evidence="2" type="ORF">FSP39_014254</name>
</gene>
<dbReference type="SUPFAM" id="SSF101898">
    <property type="entry name" value="NHL repeat"/>
    <property type="match status" value="1"/>
</dbReference>
<name>A0AA89BXD0_PINIB</name>
<protein>
    <submittedName>
        <fullName evidence="2">Uncharacterized protein</fullName>
    </submittedName>
</protein>
<dbReference type="Gene3D" id="2.120.10.30">
    <property type="entry name" value="TolB, C-terminal domain"/>
    <property type="match status" value="1"/>
</dbReference>
<dbReference type="EMBL" id="VSWD01000012">
    <property type="protein sequence ID" value="KAK3086145.1"/>
    <property type="molecule type" value="Genomic_DNA"/>
</dbReference>
<comment type="caution">
    <text evidence="2">The sequence shown here is derived from an EMBL/GenBank/DDBJ whole genome shotgun (WGS) entry which is preliminary data.</text>
</comment>
<dbReference type="PANTHER" id="PTHR24104">
    <property type="entry name" value="E3 UBIQUITIN-PROTEIN LIGASE NHLRC1-RELATED"/>
    <property type="match status" value="1"/>
</dbReference>
<sequence length="294" mass="32313">MQRQVSNQSVTVRPTQTPRPTRHSQRQQRNLTKINIKVPSENVTAWQLTGIAFVGSSVVAVDNMNNMLRQISLSGSLVMNQTLCLDNPLSLCNVNNPADVAVTQPELRQISIVTTEGGLRVKNVIRTHKAYEGIAHLPDGRLVVSCVTGRISIDVIEQGGRVLKSFERNHIFRWPRFLSLTSSGNILISDRDQKHLVSLSLNGQVDWTYSTPSSPWGVACDQNGKIFLCLDNNTVQILAENGDVIHEKFVASKDGIKTPYAICARPNQVAITEFGSSLFAPNSSLIYVATHGLG</sequence>
<reference evidence="2" key="1">
    <citation type="submission" date="2019-08" db="EMBL/GenBank/DDBJ databases">
        <title>The improved chromosome-level genome for the pearl oyster Pinctada fucata martensii using PacBio sequencing and Hi-C.</title>
        <authorList>
            <person name="Zheng Z."/>
        </authorList>
    </citation>
    <scope>NUCLEOTIDE SEQUENCE</scope>
    <source>
        <strain evidence="2">ZZ-2019</strain>
        <tissue evidence="2">Adductor muscle</tissue>
    </source>
</reference>
<dbReference type="GO" id="GO:0061630">
    <property type="term" value="F:ubiquitin protein ligase activity"/>
    <property type="evidence" value="ECO:0007669"/>
    <property type="project" value="TreeGrafter"/>
</dbReference>
<dbReference type="PANTHER" id="PTHR24104:SF48">
    <property type="entry name" value="PROTEIN WECH"/>
    <property type="match status" value="1"/>
</dbReference>
<dbReference type="InterPro" id="IPR050952">
    <property type="entry name" value="TRIM-NHL_E3_ligases"/>
</dbReference>
<organism evidence="2 3">
    <name type="scientific">Pinctada imbricata</name>
    <name type="common">Atlantic pearl-oyster</name>
    <name type="synonym">Pinctada martensii</name>
    <dbReference type="NCBI Taxonomy" id="66713"/>
    <lineage>
        <taxon>Eukaryota</taxon>
        <taxon>Metazoa</taxon>
        <taxon>Spiralia</taxon>
        <taxon>Lophotrochozoa</taxon>
        <taxon>Mollusca</taxon>
        <taxon>Bivalvia</taxon>
        <taxon>Autobranchia</taxon>
        <taxon>Pteriomorphia</taxon>
        <taxon>Pterioida</taxon>
        <taxon>Pterioidea</taxon>
        <taxon>Pteriidae</taxon>
        <taxon>Pinctada</taxon>
    </lineage>
</organism>
<feature type="region of interest" description="Disordered" evidence="1">
    <location>
        <begin position="1"/>
        <end position="28"/>
    </location>
</feature>